<reference evidence="1 2" key="1">
    <citation type="submission" date="2018-08" db="EMBL/GenBank/DDBJ databases">
        <title>Lysinibacillus sp. YLB-03 draft genome sequence.</title>
        <authorList>
            <person name="Yu L."/>
        </authorList>
    </citation>
    <scope>NUCLEOTIDE SEQUENCE [LARGE SCALE GENOMIC DNA]</scope>
    <source>
        <strain evidence="1 2">YLB-03</strain>
    </source>
</reference>
<gene>
    <name evidence="1" type="ORF">D1B33_04770</name>
</gene>
<dbReference type="EMBL" id="QWEI01000002">
    <property type="protein sequence ID" value="RHW38205.1"/>
    <property type="molecule type" value="Genomic_DNA"/>
</dbReference>
<comment type="caution">
    <text evidence="1">The sequence shown here is derived from an EMBL/GenBank/DDBJ whole genome shotgun (WGS) entry which is preliminary data.</text>
</comment>
<name>A0A396SHL5_9BACL</name>
<proteinExistence type="predicted"/>
<sequence length="74" mass="8926">MNTFFLMDDHDRGLYSDLMNEASERMNYYTIFYDQLLDIEKRKVQSELENIMYDIERLKLRAEELALPMSHSIA</sequence>
<accession>A0A396SHL5</accession>
<organism evidence="1 2">
    <name type="scientific">Ureibacillus yapensis</name>
    <dbReference type="NCBI Taxonomy" id="2304605"/>
    <lineage>
        <taxon>Bacteria</taxon>
        <taxon>Bacillati</taxon>
        <taxon>Bacillota</taxon>
        <taxon>Bacilli</taxon>
        <taxon>Bacillales</taxon>
        <taxon>Caryophanaceae</taxon>
        <taxon>Ureibacillus</taxon>
    </lineage>
</organism>
<dbReference type="RefSeq" id="WP_118875240.1">
    <property type="nucleotide sequence ID" value="NZ_QWEI01000002.1"/>
</dbReference>
<evidence type="ECO:0000313" key="1">
    <source>
        <dbReference type="EMBL" id="RHW38205.1"/>
    </source>
</evidence>
<evidence type="ECO:0000313" key="2">
    <source>
        <dbReference type="Proteomes" id="UP000265692"/>
    </source>
</evidence>
<dbReference type="AlphaFoldDB" id="A0A396SHL5"/>
<keyword evidence="2" id="KW-1185">Reference proteome</keyword>
<dbReference type="Proteomes" id="UP000265692">
    <property type="component" value="Unassembled WGS sequence"/>
</dbReference>
<protein>
    <submittedName>
        <fullName evidence="1">Uncharacterized protein</fullName>
    </submittedName>
</protein>